<name>A0A1C4E3R5_BACTU</name>
<dbReference type="Proteomes" id="UP000195991">
    <property type="component" value="Unassembled WGS sequence"/>
</dbReference>
<protein>
    <submittedName>
        <fullName evidence="3">Azoreductase ( NAD(P)H oxidoreductase, quinone reductase )</fullName>
    </submittedName>
</protein>
<gene>
    <name evidence="3" type="ORF">BTT61001_02863</name>
</gene>
<dbReference type="GO" id="GO:0010181">
    <property type="term" value="F:FMN binding"/>
    <property type="evidence" value="ECO:0007669"/>
    <property type="project" value="TreeGrafter"/>
</dbReference>
<dbReference type="PANTHER" id="PTHR30543:SF21">
    <property type="entry name" value="NAD(P)H-DEPENDENT FMN REDUCTASE LOT6"/>
    <property type="match status" value="1"/>
</dbReference>
<proteinExistence type="inferred from homology"/>
<dbReference type="InterPro" id="IPR005025">
    <property type="entry name" value="FMN_Rdtase-like_dom"/>
</dbReference>
<evidence type="ECO:0000313" key="4">
    <source>
        <dbReference type="Proteomes" id="UP000195991"/>
    </source>
</evidence>
<evidence type="ECO:0000259" key="2">
    <source>
        <dbReference type="Pfam" id="PF03358"/>
    </source>
</evidence>
<dbReference type="RefSeq" id="WP_087984350.1">
    <property type="nucleotide sequence ID" value="NZ_FMBI01000030.1"/>
</dbReference>
<evidence type="ECO:0000256" key="1">
    <source>
        <dbReference type="ARBA" id="ARBA00009428"/>
    </source>
</evidence>
<dbReference type="GO" id="GO:0016491">
    <property type="term" value="F:oxidoreductase activity"/>
    <property type="evidence" value="ECO:0007669"/>
    <property type="project" value="InterPro"/>
</dbReference>
<dbReference type="PANTHER" id="PTHR30543">
    <property type="entry name" value="CHROMATE REDUCTASE"/>
    <property type="match status" value="1"/>
</dbReference>
<dbReference type="SUPFAM" id="SSF52218">
    <property type="entry name" value="Flavoproteins"/>
    <property type="match status" value="1"/>
</dbReference>
<dbReference type="Gene3D" id="3.40.50.360">
    <property type="match status" value="1"/>
</dbReference>
<sequence>MSNILIICGSPRKNANTRGLSTKLKELLVLKGMNATTFDLGSERIPLYSGEESDYNDSNVKALIQKISMADAVIICTPEYHSAMSGALKNMLDYLNGNHFINKQIAVFGVAGGGKGGINALNNLRTTLRSLYCNVLPEQLIIDSSLFEDNRLKEKDAEDYLKKINYILEKLIICIEKNKITITK</sequence>
<dbReference type="InterPro" id="IPR050712">
    <property type="entry name" value="NAD(P)H-dep_reductase"/>
</dbReference>
<comment type="similarity">
    <text evidence="1">Belongs to the azoreductase type 2 family.</text>
</comment>
<dbReference type="GO" id="GO:0005829">
    <property type="term" value="C:cytosol"/>
    <property type="evidence" value="ECO:0007669"/>
    <property type="project" value="TreeGrafter"/>
</dbReference>
<reference evidence="3 4" key="1">
    <citation type="submission" date="2016-08" db="EMBL/GenBank/DDBJ databases">
        <authorList>
            <person name="Seilhamer J.J."/>
        </authorList>
    </citation>
    <scope>NUCLEOTIDE SEQUENCE [LARGE SCALE GENOMIC DNA]</scope>
    <source>
        <strain evidence="3 4">IEBC_T61001</strain>
    </source>
</reference>
<dbReference type="Pfam" id="PF03358">
    <property type="entry name" value="FMN_red"/>
    <property type="match status" value="1"/>
</dbReference>
<dbReference type="AlphaFoldDB" id="A0A1C4E3R5"/>
<evidence type="ECO:0000313" key="3">
    <source>
        <dbReference type="EMBL" id="SCC38155.1"/>
    </source>
</evidence>
<accession>A0A1C4E3R5</accession>
<feature type="domain" description="NADPH-dependent FMN reductase-like" evidence="2">
    <location>
        <begin position="3"/>
        <end position="144"/>
    </location>
</feature>
<dbReference type="EMBL" id="FMBI01000030">
    <property type="protein sequence ID" value="SCC38155.1"/>
    <property type="molecule type" value="Genomic_DNA"/>
</dbReference>
<dbReference type="InterPro" id="IPR029039">
    <property type="entry name" value="Flavoprotein-like_sf"/>
</dbReference>
<organism evidence="3 4">
    <name type="scientific">Bacillus thuringiensis</name>
    <dbReference type="NCBI Taxonomy" id="1428"/>
    <lineage>
        <taxon>Bacteria</taxon>
        <taxon>Bacillati</taxon>
        <taxon>Bacillota</taxon>
        <taxon>Bacilli</taxon>
        <taxon>Bacillales</taxon>
        <taxon>Bacillaceae</taxon>
        <taxon>Bacillus</taxon>
        <taxon>Bacillus cereus group</taxon>
    </lineage>
</organism>